<keyword evidence="2" id="KW-0808">Transferase</keyword>
<dbReference type="SUPFAM" id="SSF56672">
    <property type="entry name" value="DNA/RNA polymerases"/>
    <property type="match status" value="1"/>
</dbReference>
<dbReference type="EMBL" id="MN565694">
    <property type="protein sequence ID" value="QIP68026.1"/>
    <property type="molecule type" value="Genomic_RNA"/>
</dbReference>
<dbReference type="InterPro" id="IPR043502">
    <property type="entry name" value="DNA/RNA_pol_sf"/>
</dbReference>
<accession>A0A6G9ELS5</accession>
<dbReference type="InterPro" id="IPR008686">
    <property type="entry name" value="RNA_pol_mitovir"/>
</dbReference>
<evidence type="ECO:0000256" key="3">
    <source>
        <dbReference type="ARBA" id="ARBA00022695"/>
    </source>
</evidence>
<protein>
    <submittedName>
        <fullName evidence="4">RNA-dependent RNA polymerase</fullName>
    </submittedName>
</protein>
<dbReference type="GO" id="GO:0003968">
    <property type="term" value="F:RNA-directed RNA polymerase activity"/>
    <property type="evidence" value="ECO:0007669"/>
    <property type="project" value="UniProtKB-KW"/>
</dbReference>
<reference evidence="4" key="1">
    <citation type="submission" date="2019-10" db="EMBL/GenBank/DDBJ databases">
        <title>The virome associated to a a collection of Bremia lactucae isolates.</title>
        <authorList>
            <person name="Chiapello M."/>
            <person name="Turina M."/>
        </authorList>
    </citation>
    <scope>NUCLEOTIDE SEQUENCE</scope>
    <source>
        <strain evidence="4">DML-A_DN30049</strain>
    </source>
</reference>
<keyword evidence="3" id="KW-0548">Nucleotidyltransferase</keyword>
<organism evidence="4">
    <name type="scientific">Bremia lactucae associated ourmia-like virus 2</name>
    <dbReference type="NCBI Taxonomy" id="2719806"/>
    <lineage>
        <taxon>Viruses</taxon>
        <taxon>Riboviria</taxon>
        <taxon>Orthornavirae</taxon>
        <taxon>Lenarviricota</taxon>
        <taxon>Miaviricetes</taxon>
        <taxon>Ourlivirales</taxon>
        <taxon>Botourmiaviridae</taxon>
        <taxon>Ourmiavirus</taxon>
    </lineage>
</organism>
<proteinExistence type="predicted"/>
<dbReference type="Pfam" id="PF05919">
    <property type="entry name" value="Mitovir_RNA_pol"/>
    <property type="match status" value="1"/>
</dbReference>
<sequence length="625" mass="70138">MVLTNNGEAAGVGSPVPSTLGRLRFLTEGLGVSLNIEVPTLPELPTLGAVKEFCSGLLEKPSSHPWGEWWTSLSQAKRFSFAHSLFLFRKAIPVEGDPISQADSYIRKMCTSGGRADASLLAFVTKEIPRLFPRGWDRHYRSRASSLLLPVKSCLEAGRRRGGGRYRNSQVRYLRRVALGWEIVESPDVRARVTCVTDGCKLRVVSVSSVDQTALKPLHDTLYDHISRQDWLLRGDAVPGQFSSFGLRKGEVYVSGDYESATDNLSMEVSQHVIRTLASLPSRVPKSVWDLALARSEAFLFTERLCAPQRRGQLMGTFLSFPLLCLINYLVFRWLIPRRGVPVRVNGDDIVFRCRADEAEKWMEGVKGSGLVLSRGKTLVNEGVFTLNSTLFAGCKVGCRALPFVRSKALFTQPESVSALAGQLSALCPGFNGPSRHHWQIYFLRKWSHFVWVSQRSLTRGLGMRLPESVIRQAGLLRRERFYLSLTRERPIPSLPLEYAHTPFPRGFASYTRVEAGLAKGAWRRARTVEASFHHACRLYAQLPVSAPSCGSWLELLQRGTLRYWEPRSHVRRSFERTWRRFCGPFAVVKGPGRRVERLMLPVGEDEGGQRKGLGWVVRPLVDGA</sequence>
<keyword evidence="1 4" id="KW-0696">RNA-directed RNA polymerase</keyword>
<evidence type="ECO:0000256" key="1">
    <source>
        <dbReference type="ARBA" id="ARBA00022484"/>
    </source>
</evidence>
<name>A0A6G9ELS5_9VIRU</name>
<evidence type="ECO:0000256" key="2">
    <source>
        <dbReference type="ARBA" id="ARBA00022679"/>
    </source>
</evidence>
<evidence type="ECO:0000313" key="4">
    <source>
        <dbReference type="EMBL" id="QIP68026.1"/>
    </source>
</evidence>